<dbReference type="SUPFAM" id="SSF56645">
    <property type="entry name" value="Acyl-CoA dehydrogenase NM domain-like"/>
    <property type="match status" value="1"/>
</dbReference>
<dbReference type="OrthoDB" id="538336at2759"/>
<accession>S8DY72</accession>
<dbReference type="STRING" id="743788.S8DY72"/>
<organism evidence="1 2">
    <name type="scientific">Fomitopsis schrenkii</name>
    <name type="common">Brown rot fungus</name>
    <dbReference type="NCBI Taxonomy" id="2126942"/>
    <lineage>
        <taxon>Eukaryota</taxon>
        <taxon>Fungi</taxon>
        <taxon>Dikarya</taxon>
        <taxon>Basidiomycota</taxon>
        <taxon>Agaricomycotina</taxon>
        <taxon>Agaricomycetes</taxon>
        <taxon>Polyporales</taxon>
        <taxon>Fomitopsis</taxon>
    </lineage>
</organism>
<dbReference type="Proteomes" id="UP000015241">
    <property type="component" value="Unassembled WGS sequence"/>
</dbReference>
<evidence type="ECO:0000313" key="1">
    <source>
        <dbReference type="EMBL" id="EPS97996.1"/>
    </source>
</evidence>
<protein>
    <recommendedName>
        <fullName evidence="3">Acyl-coenzyme A oxidase</fullName>
    </recommendedName>
</protein>
<gene>
    <name evidence="1" type="ORF">FOMPIDRAFT_100096</name>
</gene>
<dbReference type="InterPro" id="IPR046373">
    <property type="entry name" value="Acyl-CoA_Oxase/DH_mid-dom_sf"/>
</dbReference>
<keyword evidence="2" id="KW-1185">Reference proteome</keyword>
<dbReference type="AlphaFoldDB" id="S8DY72"/>
<sequence length="606" mass="66691">MPALQDSHSFKARAAGDDNHNQILRTYETASAVMRRSGVTLEDIVTCSPRFWELHQDPEIALDIGCANILACSYNLFLGTIAPVLTRKPDLLPLVDKVLKGEIMGNFMLTEVAHGLDIASLETTATRLVDGFLLNTPHWGASKFFPPAAPVCPKVAVVLARLIVDGLDRGIHPFFVQTADEHGMCTGVTMRLLPARCGTSAVDYAATSFHNVHLPPSAFLGERMDMPRDRRSLMRAYIWRTVVGQVTIGQVALTGMKASSYIGVKYSLRRRVRSDSGEAVPIMSFRTQQLPMLYITAITHVLDAWTPALLQQFTSSELSLDVRQGLAAVFKTTVCRFMTQCCREVGERLGAQGTFVHNMVGRLEMDIRGFLIAEGDVTTIGIRLYSHLLQQKYSLPEPMRDDSLLAQHSKGVYDRCLALLQSFPRGHRDARFNNLILPQCQRGLLATGCAYAYGCAVDVGVPGPLLQLFESAAIRLDPLWYAECAALTEDALMVKEDDAARAALPKIEQYVEQFGVGRAVKDVPILTDEGMEKWLDGLETYVDGGAQNIHLGGIQLGNNYDGVAQASCRSSWESTPAFLCRRLTKSPNAAELQIPFMDLHCASLVL</sequence>
<dbReference type="GO" id="GO:0003997">
    <property type="term" value="F:acyl-CoA oxidase activity"/>
    <property type="evidence" value="ECO:0007669"/>
    <property type="project" value="InterPro"/>
</dbReference>
<name>S8DY72_FOMSC</name>
<dbReference type="InterPro" id="IPR012258">
    <property type="entry name" value="Acyl-CoA_oxidase"/>
</dbReference>
<dbReference type="GO" id="GO:0005504">
    <property type="term" value="F:fatty acid binding"/>
    <property type="evidence" value="ECO:0007669"/>
    <property type="project" value="TreeGrafter"/>
</dbReference>
<dbReference type="GO" id="GO:0071949">
    <property type="term" value="F:FAD binding"/>
    <property type="evidence" value="ECO:0007669"/>
    <property type="project" value="InterPro"/>
</dbReference>
<evidence type="ECO:0000313" key="2">
    <source>
        <dbReference type="Proteomes" id="UP000015241"/>
    </source>
</evidence>
<dbReference type="eggNOG" id="KOG0135">
    <property type="taxonomic scope" value="Eukaryota"/>
</dbReference>
<dbReference type="GO" id="GO:0055088">
    <property type="term" value="P:lipid homeostasis"/>
    <property type="evidence" value="ECO:0007669"/>
    <property type="project" value="TreeGrafter"/>
</dbReference>
<dbReference type="HOGENOM" id="CLU_028041_1_0_1"/>
<dbReference type="Gene3D" id="2.40.110.10">
    <property type="entry name" value="Butyryl-CoA Dehydrogenase, subunit A, domain 2"/>
    <property type="match status" value="1"/>
</dbReference>
<proteinExistence type="predicted"/>
<dbReference type="PANTHER" id="PTHR10909:SF382">
    <property type="entry name" value="ACYL-COENZYME A OXIDASE"/>
    <property type="match status" value="1"/>
</dbReference>
<dbReference type="InterPro" id="IPR009100">
    <property type="entry name" value="AcylCoA_DH/oxidase_NM_dom_sf"/>
</dbReference>
<reference evidence="1 2" key="1">
    <citation type="journal article" date="2012" name="Science">
        <title>The Paleozoic origin of enzymatic lignin decomposition reconstructed from 31 fungal genomes.</title>
        <authorList>
            <person name="Floudas D."/>
            <person name="Binder M."/>
            <person name="Riley R."/>
            <person name="Barry K."/>
            <person name="Blanchette R.A."/>
            <person name="Henrissat B."/>
            <person name="Martinez A.T."/>
            <person name="Otillar R."/>
            <person name="Spatafora J.W."/>
            <person name="Yadav J.S."/>
            <person name="Aerts A."/>
            <person name="Benoit I."/>
            <person name="Boyd A."/>
            <person name="Carlson A."/>
            <person name="Copeland A."/>
            <person name="Coutinho P.M."/>
            <person name="de Vries R.P."/>
            <person name="Ferreira P."/>
            <person name="Findley K."/>
            <person name="Foster B."/>
            <person name="Gaskell J."/>
            <person name="Glotzer D."/>
            <person name="Gorecki P."/>
            <person name="Heitman J."/>
            <person name="Hesse C."/>
            <person name="Hori C."/>
            <person name="Igarashi K."/>
            <person name="Jurgens J.A."/>
            <person name="Kallen N."/>
            <person name="Kersten P."/>
            <person name="Kohler A."/>
            <person name="Kuees U."/>
            <person name="Kumar T.K.A."/>
            <person name="Kuo A."/>
            <person name="LaButti K."/>
            <person name="Larrondo L.F."/>
            <person name="Lindquist E."/>
            <person name="Ling A."/>
            <person name="Lombard V."/>
            <person name="Lucas S."/>
            <person name="Lundell T."/>
            <person name="Martin R."/>
            <person name="McLaughlin D.J."/>
            <person name="Morgenstern I."/>
            <person name="Morin E."/>
            <person name="Murat C."/>
            <person name="Nagy L.G."/>
            <person name="Nolan M."/>
            <person name="Ohm R.A."/>
            <person name="Patyshakuliyeva A."/>
            <person name="Rokas A."/>
            <person name="Ruiz-Duenas F.J."/>
            <person name="Sabat G."/>
            <person name="Salamov A."/>
            <person name="Samejima M."/>
            <person name="Schmutz J."/>
            <person name="Slot J.C."/>
            <person name="St John F."/>
            <person name="Stenlid J."/>
            <person name="Sun H."/>
            <person name="Sun S."/>
            <person name="Syed K."/>
            <person name="Tsang A."/>
            <person name="Wiebenga A."/>
            <person name="Young D."/>
            <person name="Pisabarro A."/>
            <person name="Eastwood D.C."/>
            <person name="Martin F."/>
            <person name="Cullen D."/>
            <person name="Grigoriev I.V."/>
            <person name="Hibbett D.S."/>
        </authorList>
    </citation>
    <scope>NUCLEOTIDE SEQUENCE</scope>
    <source>
        <strain evidence="2">FP-58527</strain>
    </source>
</reference>
<dbReference type="PANTHER" id="PTHR10909">
    <property type="entry name" value="ELECTRON TRANSPORT OXIDOREDUCTASE"/>
    <property type="match status" value="1"/>
</dbReference>
<dbReference type="GO" id="GO:0005777">
    <property type="term" value="C:peroxisome"/>
    <property type="evidence" value="ECO:0007669"/>
    <property type="project" value="InterPro"/>
</dbReference>
<dbReference type="InParanoid" id="S8DY72"/>
<dbReference type="GO" id="GO:0033540">
    <property type="term" value="P:fatty acid beta-oxidation using acyl-CoA oxidase"/>
    <property type="evidence" value="ECO:0007669"/>
    <property type="project" value="TreeGrafter"/>
</dbReference>
<dbReference type="EMBL" id="KE504170">
    <property type="protein sequence ID" value="EPS97996.1"/>
    <property type="molecule type" value="Genomic_DNA"/>
</dbReference>
<dbReference type="InterPro" id="IPR036250">
    <property type="entry name" value="AcylCo_DH-like_C"/>
</dbReference>
<dbReference type="Gene3D" id="1.20.140.10">
    <property type="entry name" value="Butyryl-CoA Dehydrogenase, subunit A, domain 3"/>
    <property type="match status" value="1"/>
</dbReference>
<dbReference type="SUPFAM" id="SSF47203">
    <property type="entry name" value="Acyl-CoA dehydrogenase C-terminal domain-like"/>
    <property type="match status" value="1"/>
</dbReference>
<evidence type="ECO:0008006" key="3">
    <source>
        <dbReference type="Google" id="ProtNLM"/>
    </source>
</evidence>